<gene>
    <name evidence="3" type="ORF">QSP1433_LOCUS9388</name>
</gene>
<keyword evidence="2" id="KW-0812">Transmembrane</keyword>
<keyword evidence="2" id="KW-1133">Transmembrane helix</keyword>
<keyword evidence="2" id="KW-0472">Membrane</keyword>
<feature type="transmembrane region" description="Helical" evidence="2">
    <location>
        <begin position="1311"/>
        <end position="1335"/>
    </location>
</feature>
<feature type="region of interest" description="Disordered" evidence="1">
    <location>
        <begin position="1360"/>
        <end position="1402"/>
    </location>
</feature>
<proteinExistence type="predicted"/>
<protein>
    <submittedName>
        <fullName evidence="3">Uncharacterized protein</fullName>
    </submittedName>
</protein>
<organism evidence="3">
    <name type="scientific">Mucochytrium quahogii</name>
    <dbReference type="NCBI Taxonomy" id="96639"/>
    <lineage>
        <taxon>Eukaryota</taxon>
        <taxon>Sar</taxon>
        <taxon>Stramenopiles</taxon>
        <taxon>Bigyra</taxon>
        <taxon>Labyrinthulomycetes</taxon>
        <taxon>Thraustochytrida</taxon>
        <taxon>Thraustochytriidae</taxon>
        <taxon>Mucochytrium</taxon>
    </lineage>
</organism>
<reference evidence="3" key="1">
    <citation type="submission" date="2021-01" db="EMBL/GenBank/DDBJ databases">
        <authorList>
            <person name="Corre E."/>
            <person name="Pelletier E."/>
            <person name="Niang G."/>
            <person name="Scheremetjew M."/>
            <person name="Finn R."/>
            <person name="Kale V."/>
            <person name="Holt S."/>
            <person name="Cochrane G."/>
            <person name="Meng A."/>
            <person name="Brown T."/>
            <person name="Cohen L."/>
        </authorList>
    </citation>
    <scope>NUCLEOTIDE SEQUENCE</scope>
    <source>
        <strain evidence="3">NY070348D</strain>
    </source>
</reference>
<evidence type="ECO:0000256" key="1">
    <source>
        <dbReference type="SAM" id="MobiDB-lite"/>
    </source>
</evidence>
<sequence length="1402" mass="151612">MFGGAIATKMADGLRHAQKHGFFSLGDSLDFSGTTSILCEFNEEEKICFNEVAKAITEIDAVKAFIDDGMPLKENSNRKYTLDEMVSVGLSLKDEVCVFLEDLGNLTFTNIVLNSARAIRIVDKLNAFPVIGPLVPTFGDECVQAATNVASYAVGDNSIEKICGISESESRCLIDIGRKLDGITFVQMMFESLTTTTYTTIQASIEDILLKALPGACGLMDDIGLGMERNSISGFMGKIPEFLKSLEIFSELPILKSFAPKLSESCNKTLSSFAKNVANAKGELQGVMQVCIHYKAHGDGVPNCLLEMNDKFEAVEFIGEHIPDGIVKAFVDSVPIGCDLLNQDAAADRTAFLGDDLPVLLRAVGFLAGVEETCREQVVSKAKDSKLCEVDETCMENYIDASMSIPLVGRFVPSWTRDLVIDLCAVKNGGATMKEFINTHLGNIMGKIAEIPGIDSQCKDAVKIAANITGVDRFKQICLKLGEYDCTLQTVAALSQLPVAKDVIPPGTDKLIQVSCGYLTDTSGTATVFDLVPHLAPLMQVLGLFLGYPSDTCGEQLIAVTEKLSQVEKFDTGIFCSGLSSVCTSEVVQSFSGLPMVGGYLPKGSDQLIGASCALYKDRNDYATSMDHLSTLFDLLGKLVDGPYLQLDKGCKEKIKLHLFDRDNEFQPKMLCEIGVCKTQLIDALQRLPLAGEYVPDSAIELLNDMCSIQERSGAKGALLLTEDLEDKRGLPRTLPEILAIFGRLVSSKAAEGSGRRLDEVKCGKKLTEYGESQEAFTIESFCSEIPEECMPIVLESLEKIPLLKQFIPERTGELITTSCALKRANGNVRTLIRDSLPSLLAIVISPAVIQNMKTLDGVCKSPLHEVGALFKSKGGIVCGRELCAGVEQACIESFAESLQGLTFAGNYVPDDLVYALKNTCKLIRSAPEFKGYYEDTRADMFHMTSLLASGFAPSCVQPLAVATTSNDLCKNSKCVDDFVSSLDSAVLIGKHLPDWVKPMYSNICAATGRSPETFPVFVNNTLPQAFSVAGGVFEHNTACTYQVKSFGKSCGTTGIVPLERLCHMQASCFTELKKTLGTLPLWGTLIPGNTMSYLDTICTIFQDTARGELTETSKVSKFLQGGLVQILKELIQLQSSGVITEEHCIPSYSAAVDKIDTESICKTIPIDCLRSFIGFSRDYTIYDQYVPKDFDVLVLNICPISNAEDPVNYILSNKLIPDLAFQLETFSTGRAVCDAKKTISDMCADETCVGDFVNAFANLPLLNGTLSDQQKANLTTQLKTRNCVVDQGSQDSGTMPPTNVTKAAKATSTVVIVGSVIGSIAALTLILVLVKLYLSTRKGKDDESRLDLDQALSVVPNMNSAPITHLTSEDARAVEPDSESSDEDESPFGAGGGHTATIRNN</sequence>
<name>A0A7S2WGF7_9STRA</name>
<evidence type="ECO:0000313" key="3">
    <source>
        <dbReference type="EMBL" id="CAD9687102.1"/>
    </source>
</evidence>
<accession>A0A7S2WGF7</accession>
<dbReference type="EMBL" id="HBHK01014984">
    <property type="protein sequence ID" value="CAD9687102.1"/>
    <property type="molecule type" value="Transcribed_RNA"/>
</dbReference>
<feature type="compositionally biased region" description="Acidic residues" evidence="1">
    <location>
        <begin position="1377"/>
        <end position="1387"/>
    </location>
</feature>
<evidence type="ECO:0000256" key="2">
    <source>
        <dbReference type="SAM" id="Phobius"/>
    </source>
</evidence>